<comment type="caution">
    <text evidence="2">The sequence shown here is derived from an EMBL/GenBank/DDBJ whole genome shotgun (WGS) entry which is preliminary data.</text>
</comment>
<dbReference type="OrthoDB" id="4281716at2"/>
<gene>
    <name evidence="2" type="ORF">ESP70_006785</name>
</gene>
<reference evidence="2" key="1">
    <citation type="submission" date="2019-09" db="EMBL/GenBank/DDBJ databases">
        <authorList>
            <person name="Li J."/>
        </authorList>
    </citation>
    <scope>NUCLEOTIDE SEQUENCE [LARGE SCALE GENOMIC DNA]</scope>
    <source>
        <strain evidence="2">JCM 14732</strain>
    </source>
</reference>
<dbReference type="RefSeq" id="WP_149688602.1">
    <property type="nucleotide sequence ID" value="NZ_SDPQ02000002.1"/>
</dbReference>
<dbReference type="Gene3D" id="3.40.710.10">
    <property type="entry name" value="DD-peptidase/beta-lactamase superfamily"/>
    <property type="match status" value="1"/>
</dbReference>
<dbReference type="Pfam" id="PF00144">
    <property type="entry name" value="Beta-lactamase"/>
    <property type="match status" value="1"/>
</dbReference>
<sequence length="394" mass="42677">MSIPTVEDPQEVGLDPAALQRLTASVRADIDSGLHHGAVMLVARAGRIGYLQTLGHTDLDLGRDASADDLFMLMSTAKSYTAVLVLQAVDRGALTFDTKVAEIIPEFGIRGKQNVTVAHLLTHTGGTWAGFVPPPPHPWGPVWGDLETMTAAICAQQLANRPGERVVYNPFASFGILGEIVRRLDPKGRRFLDIAREELFEPLGMLESSFGLALDHPRRVPLRMAETTPGAAAVSVMESLNDIVDENFELPAGMAFSSIGDVFTFAEMLRNRGSGHGVRLLSPAIVDYAFKNHTGDKPNDFWDFNKEARGLADFPANFTYGGGYARGSGDYMSPFGLTASPRTFGSVGSGSTMWMVDPERDVTFIFLSSGLLEGLHHFTRLQRLADLALAAVND</sequence>
<evidence type="ECO:0000313" key="3">
    <source>
        <dbReference type="Proteomes" id="UP000380867"/>
    </source>
</evidence>
<dbReference type="PANTHER" id="PTHR43283:SF3">
    <property type="entry name" value="BETA-LACTAMASE FAMILY PROTEIN (AFU_ORTHOLOGUE AFUA_5G07500)"/>
    <property type="match status" value="1"/>
</dbReference>
<dbReference type="EMBL" id="SDPQ02000002">
    <property type="protein sequence ID" value="KAA1397109.1"/>
    <property type="molecule type" value="Genomic_DNA"/>
</dbReference>
<evidence type="ECO:0000259" key="1">
    <source>
        <dbReference type="Pfam" id="PF00144"/>
    </source>
</evidence>
<evidence type="ECO:0000313" key="2">
    <source>
        <dbReference type="EMBL" id="KAA1397109.1"/>
    </source>
</evidence>
<feature type="domain" description="Beta-lactamase-related" evidence="1">
    <location>
        <begin position="29"/>
        <end position="374"/>
    </location>
</feature>
<organism evidence="2 3">
    <name type="scientific">Aeromicrobium ginsengisoli</name>
    <dbReference type="NCBI Taxonomy" id="363867"/>
    <lineage>
        <taxon>Bacteria</taxon>
        <taxon>Bacillati</taxon>
        <taxon>Actinomycetota</taxon>
        <taxon>Actinomycetes</taxon>
        <taxon>Propionibacteriales</taxon>
        <taxon>Nocardioidaceae</taxon>
        <taxon>Aeromicrobium</taxon>
    </lineage>
</organism>
<dbReference type="InterPro" id="IPR050789">
    <property type="entry name" value="Diverse_Enzym_Activities"/>
</dbReference>
<accession>A0A5M4FCX5</accession>
<dbReference type="PANTHER" id="PTHR43283">
    <property type="entry name" value="BETA-LACTAMASE-RELATED"/>
    <property type="match status" value="1"/>
</dbReference>
<dbReference type="InterPro" id="IPR001466">
    <property type="entry name" value="Beta-lactam-related"/>
</dbReference>
<keyword evidence="3" id="KW-1185">Reference proteome</keyword>
<dbReference type="AlphaFoldDB" id="A0A5M4FCX5"/>
<dbReference type="InterPro" id="IPR012338">
    <property type="entry name" value="Beta-lactam/transpept-like"/>
</dbReference>
<name>A0A5M4FCX5_9ACTN</name>
<proteinExistence type="predicted"/>
<dbReference type="Proteomes" id="UP000380867">
    <property type="component" value="Unassembled WGS sequence"/>
</dbReference>
<protein>
    <submittedName>
        <fullName evidence="2">Beta-lactamase family protein</fullName>
    </submittedName>
</protein>
<dbReference type="SUPFAM" id="SSF56601">
    <property type="entry name" value="beta-lactamase/transpeptidase-like"/>
    <property type="match status" value="1"/>
</dbReference>